<dbReference type="PANTHER" id="PTHR33969:SF2">
    <property type="entry name" value="SEGREGATION AND CONDENSATION PROTEIN A"/>
    <property type="match status" value="1"/>
</dbReference>
<evidence type="ECO:0000313" key="5">
    <source>
        <dbReference type="Proteomes" id="UP000487649"/>
    </source>
</evidence>
<dbReference type="Pfam" id="PF02616">
    <property type="entry name" value="SMC_ScpA"/>
    <property type="match status" value="1"/>
</dbReference>
<dbReference type="GO" id="GO:0007059">
    <property type="term" value="P:chromosome segregation"/>
    <property type="evidence" value="ECO:0007669"/>
    <property type="project" value="UniProtKB-UniRule"/>
</dbReference>
<organism evidence="4 5">
    <name type="scientific">Turicibacter sanguinis</name>
    <dbReference type="NCBI Taxonomy" id="154288"/>
    <lineage>
        <taxon>Bacteria</taxon>
        <taxon>Bacillati</taxon>
        <taxon>Bacillota</taxon>
        <taxon>Erysipelotrichia</taxon>
        <taxon>Erysipelotrichales</taxon>
        <taxon>Turicibacteraceae</taxon>
        <taxon>Turicibacter</taxon>
    </lineage>
</organism>
<dbReference type="InterPro" id="IPR003768">
    <property type="entry name" value="ScpA"/>
</dbReference>
<dbReference type="Gene3D" id="6.10.250.2410">
    <property type="match status" value="1"/>
</dbReference>
<evidence type="ECO:0000313" key="4">
    <source>
        <dbReference type="EMBL" id="MTK19848.1"/>
    </source>
</evidence>
<proteinExistence type="inferred from homology"/>
<dbReference type="RefSeq" id="WP_006784538.1">
    <property type="nucleotide sequence ID" value="NZ_CAJJOK010000002.1"/>
</dbReference>
<name>A0A173QXJ9_9FIRM</name>
<dbReference type="InterPro" id="IPR023093">
    <property type="entry name" value="ScpA-like_C"/>
</dbReference>
<comment type="similarity">
    <text evidence="3">Belongs to the ScpA family.</text>
</comment>
<dbReference type="GeneID" id="60060129"/>
<keyword evidence="3" id="KW-0963">Cytoplasm</keyword>
<comment type="subunit">
    <text evidence="3">Component of a cohesin-like complex composed of ScpA, ScpB and the Smc homodimer, in which ScpA and ScpB bind to the head domain of Smc. The presence of the three proteins is required for the association of the complex with DNA.</text>
</comment>
<comment type="function">
    <text evidence="3">Participates in chromosomal partition during cell division. May act via the formation of a condensin-like complex containing Smc and ScpB that pull DNA away from mid-cell into both cell halves.</text>
</comment>
<gene>
    <name evidence="3" type="primary">scpA</name>
    <name evidence="4" type="ORF">GMA92_00150</name>
</gene>
<dbReference type="GO" id="GO:0006260">
    <property type="term" value="P:DNA replication"/>
    <property type="evidence" value="ECO:0007669"/>
    <property type="project" value="UniProtKB-UniRule"/>
</dbReference>
<dbReference type="Proteomes" id="UP000487649">
    <property type="component" value="Unassembled WGS sequence"/>
</dbReference>
<protein>
    <recommendedName>
        <fullName evidence="2 3">Segregation and condensation protein A</fullName>
    </recommendedName>
</protein>
<accession>A0A173QXJ9</accession>
<evidence type="ECO:0000256" key="1">
    <source>
        <dbReference type="ARBA" id="ARBA00022829"/>
    </source>
</evidence>
<dbReference type="HAMAP" id="MF_01805">
    <property type="entry name" value="ScpA"/>
    <property type="match status" value="1"/>
</dbReference>
<keyword evidence="3" id="KW-0132">Cell division</keyword>
<evidence type="ECO:0000256" key="2">
    <source>
        <dbReference type="ARBA" id="ARBA00044777"/>
    </source>
</evidence>
<dbReference type="Gene3D" id="1.10.10.580">
    <property type="entry name" value="Structural maintenance of chromosome 1. Chain E"/>
    <property type="match status" value="1"/>
</dbReference>
<dbReference type="EMBL" id="WMQE01000001">
    <property type="protein sequence ID" value="MTK19848.1"/>
    <property type="molecule type" value="Genomic_DNA"/>
</dbReference>
<reference evidence="4 5" key="1">
    <citation type="journal article" date="2019" name="Nat. Med.">
        <title>A library of human gut bacterial isolates paired with longitudinal multiomics data enables mechanistic microbiome research.</title>
        <authorList>
            <person name="Poyet M."/>
            <person name="Groussin M."/>
            <person name="Gibbons S.M."/>
            <person name="Avila-Pacheco J."/>
            <person name="Jiang X."/>
            <person name="Kearney S.M."/>
            <person name="Perrotta A.R."/>
            <person name="Berdy B."/>
            <person name="Zhao S."/>
            <person name="Lieberman T.D."/>
            <person name="Swanson P.K."/>
            <person name="Smith M."/>
            <person name="Roesemann S."/>
            <person name="Alexander J.E."/>
            <person name="Rich S.A."/>
            <person name="Livny J."/>
            <person name="Vlamakis H."/>
            <person name="Clish C."/>
            <person name="Bullock K."/>
            <person name="Deik A."/>
            <person name="Scott J."/>
            <person name="Pierce K.A."/>
            <person name="Xavier R.J."/>
            <person name="Alm E.J."/>
        </authorList>
    </citation>
    <scope>NUCLEOTIDE SEQUENCE [LARGE SCALE GENOMIC DNA]</scope>
    <source>
        <strain evidence="4 5">BIOML-A198</strain>
    </source>
</reference>
<comment type="caution">
    <text evidence="4">The sequence shown here is derived from an EMBL/GenBank/DDBJ whole genome shotgun (WGS) entry which is preliminary data.</text>
</comment>
<dbReference type="GO" id="GO:0051301">
    <property type="term" value="P:cell division"/>
    <property type="evidence" value="ECO:0007669"/>
    <property type="project" value="UniProtKB-KW"/>
</dbReference>
<keyword evidence="1 3" id="KW-0159">Chromosome partition</keyword>
<evidence type="ECO:0000256" key="3">
    <source>
        <dbReference type="HAMAP-Rule" id="MF_01805"/>
    </source>
</evidence>
<comment type="subcellular location">
    <subcellularLocation>
        <location evidence="3">Cytoplasm</location>
    </subcellularLocation>
    <text evidence="3">Associated with two foci at the outer edges of the nucleoid region in young cells, and at four foci within both cell halves in older cells.</text>
</comment>
<dbReference type="GO" id="GO:0005737">
    <property type="term" value="C:cytoplasm"/>
    <property type="evidence" value="ECO:0007669"/>
    <property type="project" value="UniProtKB-SubCell"/>
</dbReference>
<dbReference type="AlphaFoldDB" id="A0A173QXJ9"/>
<keyword evidence="3" id="KW-0131">Cell cycle</keyword>
<dbReference type="OrthoDB" id="9811016at2"/>
<dbReference type="PANTHER" id="PTHR33969">
    <property type="entry name" value="SEGREGATION AND CONDENSATION PROTEIN A"/>
    <property type="match status" value="1"/>
</dbReference>
<sequence>MEYKVHIDAFEGPLDLLLHLLKEAKVNIYDIKIAEITQQYLDYIHAMEDLKLEIASEYLVMAATLIEIKSKSLLPKQVVEIEDEYEEDTREALIQRLVEYQQYKEVTKELRELEEERGQFFTKPPIDFTDYLDQEVKLPQNLQVEQLISAFEKLLRRHKLAKPLKTRIVPQNISVEERMKSLNQQLKYKKRVAFISLFEQYDKEYIVVTFLALLELVKGRQISISQQSYYEDIYISSLEGDEVV</sequence>